<sequence length="230" mass="25594">MYLSRLTPDTTSHRFRRDHGDLQHMHRTVMSGFPDTEQDKRARSEHAVLWRLDSADRGFALYVQSRTRPDWDHLGDYLDQPAEVQELAPVLDAVQPGRKLAFRLAANPTKRLRYEDQRVSGRAGRRDNRYPIIKPEAQLAWLVNQGDRNGFIIPAGSDARPDVALVPGPRLTGRQTGSPKTNKVSVDPVRFDGHLVVTDAELLTAALAAGIGPAKAYGCGLLTLARARQS</sequence>
<dbReference type="InterPro" id="IPR010179">
    <property type="entry name" value="CRISPR-assoc_prot_Cse3"/>
</dbReference>
<evidence type="ECO:0000313" key="3">
    <source>
        <dbReference type="Proteomes" id="UP000580474"/>
    </source>
</evidence>
<organism evidence="2 3">
    <name type="scientific">Saccharopolyspora gloriosae</name>
    <dbReference type="NCBI Taxonomy" id="455344"/>
    <lineage>
        <taxon>Bacteria</taxon>
        <taxon>Bacillati</taxon>
        <taxon>Actinomycetota</taxon>
        <taxon>Actinomycetes</taxon>
        <taxon>Pseudonocardiales</taxon>
        <taxon>Pseudonocardiaceae</taxon>
        <taxon>Saccharopolyspora</taxon>
    </lineage>
</organism>
<dbReference type="Proteomes" id="UP000580474">
    <property type="component" value="Unassembled WGS sequence"/>
</dbReference>
<dbReference type="Gene3D" id="3.30.70.1200">
    <property type="entry name" value="Crispr-associated protein, domain 1"/>
    <property type="match status" value="1"/>
</dbReference>
<feature type="region of interest" description="Disordered" evidence="1">
    <location>
        <begin position="1"/>
        <end position="21"/>
    </location>
</feature>
<keyword evidence="3" id="KW-1185">Reference proteome</keyword>
<proteinExistence type="predicted"/>
<gene>
    <name evidence="2" type="ORF">BJ969_003183</name>
</gene>
<dbReference type="EMBL" id="JACHIV010000001">
    <property type="protein sequence ID" value="MBB5070095.1"/>
    <property type="molecule type" value="Genomic_DNA"/>
</dbReference>
<dbReference type="RefSeq" id="WP_184479673.1">
    <property type="nucleotide sequence ID" value="NZ_JACHIV010000001.1"/>
</dbReference>
<name>A0A840NJ80_9PSEU</name>
<dbReference type="Pfam" id="PF08798">
    <property type="entry name" value="CRISPR_assoc"/>
    <property type="match status" value="1"/>
</dbReference>
<dbReference type="NCBIfam" id="TIGR01907">
    <property type="entry name" value="casE_Cse3"/>
    <property type="match status" value="1"/>
</dbReference>
<evidence type="ECO:0000256" key="1">
    <source>
        <dbReference type="SAM" id="MobiDB-lite"/>
    </source>
</evidence>
<dbReference type="CDD" id="cd09727">
    <property type="entry name" value="Cas6_I-E"/>
    <property type="match status" value="1"/>
</dbReference>
<reference evidence="2 3" key="1">
    <citation type="submission" date="2020-08" db="EMBL/GenBank/DDBJ databases">
        <title>Sequencing the genomes of 1000 actinobacteria strains.</title>
        <authorList>
            <person name="Klenk H.-P."/>
        </authorList>
    </citation>
    <scope>NUCLEOTIDE SEQUENCE [LARGE SCALE GENOMIC DNA]</scope>
    <source>
        <strain evidence="2 3">DSM 45582</strain>
    </source>
</reference>
<comment type="caution">
    <text evidence="2">The sequence shown here is derived from an EMBL/GenBank/DDBJ whole genome shotgun (WGS) entry which is preliminary data.</text>
</comment>
<protein>
    <submittedName>
        <fullName evidence="2">CRISPR system Cascade subunit CasE</fullName>
    </submittedName>
</protein>
<accession>A0A840NJ80</accession>
<dbReference type="Gene3D" id="3.30.70.1210">
    <property type="entry name" value="Crispr-associated protein, domain 2"/>
    <property type="match status" value="1"/>
</dbReference>
<dbReference type="SUPFAM" id="SSF117987">
    <property type="entry name" value="CRISPR-associated protein"/>
    <property type="match status" value="2"/>
</dbReference>
<dbReference type="AlphaFoldDB" id="A0A840NJ80"/>
<dbReference type="SMART" id="SM01101">
    <property type="entry name" value="CRISPR_assoc"/>
    <property type="match status" value="1"/>
</dbReference>
<evidence type="ECO:0000313" key="2">
    <source>
        <dbReference type="EMBL" id="MBB5070095.1"/>
    </source>
</evidence>